<keyword evidence="13" id="KW-1185">Reference proteome</keyword>
<dbReference type="PANTHER" id="PTHR11530:SF11">
    <property type="entry name" value="D-ASPARTATE OXIDASE"/>
    <property type="match status" value="1"/>
</dbReference>
<comment type="cofactor">
    <cofactor evidence="1">
        <name>FAD</name>
        <dbReference type="ChEBI" id="CHEBI:57692"/>
    </cofactor>
</comment>
<gene>
    <name evidence="12" type="primary">thiO</name>
    <name evidence="12" type="ORF">OH136_02640</name>
</gene>
<dbReference type="Gene3D" id="3.30.9.10">
    <property type="entry name" value="D-Amino Acid Oxidase, subunit A, domain 2"/>
    <property type="match status" value="1"/>
</dbReference>
<dbReference type="Pfam" id="PF01266">
    <property type="entry name" value="DAO"/>
    <property type="match status" value="1"/>
</dbReference>
<dbReference type="InterPro" id="IPR012727">
    <property type="entry name" value="Gly_oxidase_ThiO"/>
</dbReference>
<evidence type="ECO:0000256" key="6">
    <source>
        <dbReference type="ARBA" id="ARBA00022977"/>
    </source>
</evidence>
<dbReference type="NCBIfam" id="TIGR02352">
    <property type="entry name" value="thiamin_ThiO"/>
    <property type="match status" value="1"/>
</dbReference>
<comment type="pathway">
    <text evidence="2">Cofactor biosynthesis; thiamine diphosphate biosynthesis.</text>
</comment>
<dbReference type="Proteomes" id="UP001208041">
    <property type="component" value="Unassembled WGS sequence"/>
</dbReference>
<keyword evidence="5" id="KW-0274">FAD</keyword>
<dbReference type="GO" id="GO:0009228">
    <property type="term" value="P:thiamine biosynthetic process"/>
    <property type="evidence" value="ECO:0007669"/>
    <property type="project" value="UniProtKB-KW"/>
</dbReference>
<reference evidence="12" key="1">
    <citation type="submission" date="2022-10" db="EMBL/GenBank/DDBJ databases">
        <authorList>
            <person name="Yue Y."/>
        </authorList>
    </citation>
    <scope>NUCLEOTIDE SEQUENCE</scope>
    <source>
        <strain evidence="12">Z654</strain>
    </source>
</reference>
<evidence type="ECO:0000256" key="4">
    <source>
        <dbReference type="ARBA" id="ARBA00022630"/>
    </source>
</evidence>
<comment type="catalytic activity">
    <reaction evidence="10">
        <text>a D-alpha-amino acid + O2 + H2O = a 2-oxocarboxylate + H2O2 + NH4(+)</text>
        <dbReference type="Rhea" id="RHEA:21816"/>
        <dbReference type="ChEBI" id="CHEBI:15377"/>
        <dbReference type="ChEBI" id="CHEBI:15379"/>
        <dbReference type="ChEBI" id="CHEBI:16240"/>
        <dbReference type="ChEBI" id="CHEBI:28938"/>
        <dbReference type="ChEBI" id="CHEBI:35179"/>
        <dbReference type="ChEBI" id="CHEBI:59871"/>
        <dbReference type="EC" id="1.4.3.3"/>
    </reaction>
    <physiologicalReaction direction="left-to-right" evidence="10">
        <dbReference type="Rhea" id="RHEA:21817"/>
    </physiologicalReaction>
</comment>
<evidence type="ECO:0000256" key="1">
    <source>
        <dbReference type="ARBA" id="ARBA00001974"/>
    </source>
</evidence>
<dbReference type="InterPro" id="IPR036188">
    <property type="entry name" value="FAD/NAD-bd_sf"/>
</dbReference>
<organism evidence="12 13">
    <name type="scientific">Halocynthiibacter halioticoli</name>
    <dbReference type="NCBI Taxonomy" id="2986804"/>
    <lineage>
        <taxon>Bacteria</taxon>
        <taxon>Pseudomonadati</taxon>
        <taxon>Pseudomonadota</taxon>
        <taxon>Alphaproteobacteria</taxon>
        <taxon>Rhodobacterales</taxon>
        <taxon>Paracoccaceae</taxon>
        <taxon>Halocynthiibacter</taxon>
    </lineage>
</organism>
<evidence type="ECO:0000256" key="7">
    <source>
        <dbReference type="ARBA" id="ARBA00023002"/>
    </source>
</evidence>
<evidence type="ECO:0000313" key="12">
    <source>
        <dbReference type="EMBL" id="MCV6823442.1"/>
    </source>
</evidence>
<evidence type="ECO:0000259" key="11">
    <source>
        <dbReference type="Pfam" id="PF01266"/>
    </source>
</evidence>
<evidence type="ECO:0000256" key="8">
    <source>
        <dbReference type="ARBA" id="ARBA00039101"/>
    </source>
</evidence>
<feature type="domain" description="FAD dependent oxidoreductase" evidence="11">
    <location>
        <begin position="4"/>
        <end position="316"/>
    </location>
</feature>
<dbReference type="Gene3D" id="3.50.50.60">
    <property type="entry name" value="FAD/NAD(P)-binding domain"/>
    <property type="match status" value="2"/>
</dbReference>
<dbReference type="SUPFAM" id="SSF54373">
    <property type="entry name" value="FAD-linked reductases, C-terminal domain"/>
    <property type="match status" value="1"/>
</dbReference>
<evidence type="ECO:0000256" key="9">
    <source>
        <dbReference type="ARBA" id="ARBA00039751"/>
    </source>
</evidence>
<dbReference type="GO" id="GO:0046416">
    <property type="term" value="P:D-amino acid metabolic process"/>
    <property type="evidence" value="ECO:0007669"/>
    <property type="project" value="InterPro"/>
</dbReference>
<accession>A0AAE3J1C7</accession>
<dbReference type="EC" id="1.4.3.3" evidence="8"/>
<keyword evidence="6" id="KW-0784">Thiamine biosynthesis</keyword>
<dbReference type="GO" id="GO:0003884">
    <property type="term" value="F:D-amino-acid oxidase activity"/>
    <property type="evidence" value="ECO:0007669"/>
    <property type="project" value="UniProtKB-EC"/>
</dbReference>
<dbReference type="RefSeq" id="WP_263952287.1">
    <property type="nucleotide sequence ID" value="NZ_JAOYFC010000001.1"/>
</dbReference>
<dbReference type="AlphaFoldDB" id="A0AAE3J1C7"/>
<keyword evidence="4" id="KW-0285">Flavoprotein</keyword>
<sequence length="332" mass="36139">MKEVTVIGAGVVGLCVARQLVDRGATVRVIDSGGEAGEQSCSWWAGGMLAPFCEGESAEEPVVRHGEEALGWWQEKTNAVETGGSLVVSAQRDRADLKQFARRTKNHRSLSRAEIEALEPELPDGIQQALYFETEANLAPREALSALKTGLERDGVSFETGWADPDVLASDGMTIDCRGLAAADAFPDLRGVKGEMLIVHAPDVTFKRTIRLLHPRIPIYVVPREDGEYMIGATMIESKDSNRASVRSVLELLSAAYALNPAFGEAEIVEIGVASRPAFPDNLPRITRNGNLIRVNGLYRHGFLLSPALGGMVADLVFNKNTRPEFLYDYSD</sequence>
<dbReference type="PANTHER" id="PTHR11530">
    <property type="entry name" value="D-AMINO ACID OXIDASE"/>
    <property type="match status" value="1"/>
</dbReference>
<dbReference type="InterPro" id="IPR023209">
    <property type="entry name" value="DAO"/>
</dbReference>
<comment type="caution">
    <text evidence="12">The sequence shown here is derived from an EMBL/GenBank/DDBJ whole genome shotgun (WGS) entry which is preliminary data.</text>
</comment>
<dbReference type="SUPFAM" id="SSF51971">
    <property type="entry name" value="Nucleotide-binding domain"/>
    <property type="match status" value="1"/>
</dbReference>
<comment type="similarity">
    <text evidence="3">Belongs to the DAMOX/DASOX family.</text>
</comment>
<evidence type="ECO:0000256" key="2">
    <source>
        <dbReference type="ARBA" id="ARBA00004948"/>
    </source>
</evidence>
<dbReference type="GO" id="GO:0071949">
    <property type="term" value="F:FAD binding"/>
    <property type="evidence" value="ECO:0007669"/>
    <property type="project" value="InterPro"/>
</dbReference>
<evidence type="ECO:0000256" key="5">
    <source>
        <dbReference type="ARBA" id="ARBA00022827"/>
    </source>
</evidence>
<evidence type="ECO:0000256" key="10">
    <source>
        <dbReference type="ARBA" id="ARBA00049547"/>
    </source>
</evidence>
<proteinExistence type="inferred from homology"/>
<protein>
    <recommendedName>
        <fullName evidence="9">D-amino-acid oxidase</fullName>
        <ecNumber evidence="8">1.4.3.3</ecNumber>
    </recommendedName>
</protein>
<evidence type="ECO:0000313" key="13">
    <source>
        <dbReference type="Proteomes" id="UP001208041"/>
    </source>
</evidence>
<name>A0AAE3J1C7_9RHOB</name>
<keyword evidence="7 12" id="KW-0560">Oxidoreductase</keyword>
<dbReference type="InterPro" id="IPR006076">
    <property type="entry name" value="FAD-dep_OxRdtase"/>
</dbReference>
<dbReference type="EMBL" id="JAOYFC010000001">
    <property type="protein sequence ID" value="MCV6823442.1"/>
    <property type="molecule type" value="Genomic_DNA"/>
</dbReference>
<evidence type="ECO:0000256" key="3">
    <source>
        <dbReference type="ARBA" id="ARBA00006730"/>
    </source>
</evidence>